<dbReference type="PANTHER" id="PTHR36834:SF1">
    <property type="entry name" value="INTEGRAL MEMBRANE PROTEIN"/>
    <property type="match status" value="1"/>
</dbReference>
<gene>
    <name evidence="3" type="ORF">VR44_13825</name>
</gene>
<organism evidence="3 4">
    <name type="scientific">Streptomyces katrae</name>
    <dbReference type="NCBI Taxonomy" id="68223"/>
    <lineage>
        <taxon>Bacteria</taxon>
        <taxon>Bacillati</taxon>
        <taxon>Actinomycetota</taxon>
        <taxon>Actinomycetes</taxon>
        <taxon>Kitasatosporales</taxon>
        <taxon>Streptomycetaceae</taxon>
        <taxon>Streptomyces</taxon>
    </lineage>
</organism>
<sequence>MLAAFAGTVLFSLALAHVTLEPSAASAGLVHSNTRPGASIGPYLDGVSVREAAEQLGGNVLLGVPFGVLLPVLLPQARGLVRVAAVTAVVMTLVELIQGALVTGRAFDVDDVILNTTGALLGYLLLGRRMGRAVHPRRHHWWHRLTRRGGRAPAGGSAPVPPAR</sequence>
<dbReference type="InterPro" id="IPR053150">
    <property type="entry name" value="Teicoplanin_resist-assoc"/>
</dbReference>
<dbReference type="InterPro" id="IPR006976">
    <property type="entry name" value="VanZ-like"/>
</dbReference>
<evidence type="ECO:0000313" key="3">
    <source>
        <dbReference type="EMBL" id="KJY33507.1"/>
    </source>
</evidence>
<dbReference type="AlphaFoldDB" id="A0A0F4JGP3"/>
<feature type="domain" description="VanZ-like" evidence="2">
    <location>
        <begin position="9"/>
        <end position="126"/>
    </location>
</feature>
<reference evidence="3 4" key="1">
    <citation type="submission" date="2015-02" db="EMBL/GenBank/DDBJ databases">
        <authorList>
            <person name="Ju K.-S."/>
            <person name="Doroghazi J.R."/>
            <person name="Metcalf W."/>
        </authorList>
    </citation>
    <scope>NUCLEOTIDE SEQUENCE [LARGE SCALE GENOMIC DNA]</scope>
    <source>
        <strain evidence="3 4">NRRL ISP-5550</strain>
    </source>
</reference>
<comment type="caution">
    <text evidence="3">The sequence shown here is derived from an EMBL/GenBank/DDBJ whole genome shotgun (WGS) entry which is preliminary data.</text>
</comment>
<keyword evidence="1" id="KW-0732">Signal</keyword>
<dbReference type="PANTHER" id="PTHR36834">
    <property type="entry name" value="MEMBRANE PROTEIN-RELATED"/>
    <property type="match status" value="1"/>
</dbReference>
<dbReference type="Proteomes" id="UP000033551">
    <property type="component" value="Unassembled WGS sequence"/>
</dbReference>
<name>A0A0F4JGP3_9ACTN</name>
<dbReference type="OrthoDB" id="4822551at2"/>
<evidence type="ECO:0000313" key="4">
    <source>
        <dbReference type="Proteomes" id="UP000033551"/>
    </source>
</evidence>
<feature type="chain" id="PRO_5039322557" evidence="1">
    <location>
        <begin position="28"/>
        <end position="164"/>
    </location>
</feature>
<dbReference type="Pfam" id="PF04892">
    <property type="entry name" value="VanZ"/>
    <property type="match status" value="1"/>
</dbReference>
<proteinExistence type="predicted"/>
<dbReference type="PATRIC" id="fig|68223.7.peg.7044"/>
<evidence type="ECO:0000259" key="2">
    <source>
        <dbReference type="Pfam" id="PF04892"/>
    </source>
</evidence>
<accession>A0A0F4JGP3</accession>
<protein>
    <submittedName>
        <fullName evidence="3">Membrane protein</fullName>
    </submittedName>
</protein>
<evidence type="ECO:0000256" key="1">
    <source>
        <dbReference type="SAM" id="SignalP"/>
    </source>
</evidence>
<keyword evidence="4" id="KW-1185">Reference proteome</keyword>
<feature type="signal peptide" evidence="1">
    <location>
        <begin position="1"/>
        <end position="27"/>
    </location>
</feature>
<dbReference type="EMBL" id="JZWV01000354">
    <property type="protein sequence ID" value="KJY33507.1"/>
    <property type="molecule type" value="Genomic_DNA"/>
</dbReference>